<organism evidence="1 2">
    <name type="scientific">Pseudogymnoascus verrucosus</name>
    <dbReference type="NCBI Taxonomy" id="342668"/>
    <lineage>
        <taxon>Eukaryota</taxon>
        <taxon>Fungi</taxon>
        <taxon>Dikarya</taxon>
        <taxon>Ascomycota</taxon>
        <taxon>Pezizomycotina</taxon>
        <taxon>Leotiomycetes</taxon>
        <taxon>Thelebolales</taxon>
        <taxon>Thelebolaceae</taxon>
        <taxon>Pseudogymnoascus</taxon>
    </lineage>
</organism>
<protein>
    <submittedName>
        <fullName evidence="1">Uncharacterized protein</fullName>
    </submittedName>
</protein>
<dbReference type="InterPro" id="IPR005197">
    <property type="entry name" value="Glyco_hydro_71"/>
</dbReference>
<dbReference type="AlphaFoldDB" id="A0A1B8GY21"/>
<dbReference type="Pfam" id="PF03659">
    <property type="entry name" value="Glyco_hydro_71"/>
    <property type="match status" value="1"/>
</dbReference>
<dbReference type="EMBL" id="KV460208">
    <property type="protein sequence ID" value="OBU00707.1"/>
    <property type="molecule type" value="Genomic_DNA"/>
</dbReference>
<evidence type="ECO:0000313" key="1">
    <source>
        <dbReference type="EMBL" id="OBU00707.1"/>
    </source>
</evidence>
<dbReference type="STRING" id="342668.A0A1B8GY21"/>
<gene>
    <name evidence="1" type="ORF">VE01_01054</name>
</gene>
<dbReference type="GeneID" id="28834440"/>
<dbReference type="GO" id="GO:0051118">
    <property type="term" value="F:glucan endo-1,3-alpha-glucosidase activity"/>
    <property type="evidence" value="ECO:0007669"/>
    <property type="project" value="InterPro"/>
</dbReference>
<accession>A0A1B8GY21</accession>
<reference evidence="1 2" key="1">
    <citation type="submission" date="2016-03" db="EMBL/GenBank/DDBJ databases">
        <title>Comparative genomics of Pseudogymnoascus destructans, the fungus causing white-nose syndrome of bats.</title>
        <authorList>
            <person name="Palmer J.M."/>
            <person name="Drees K.P."/>
            <person name="Foster J.T."/>
            <person name="Lindner D.L."/>
        </authorList>
    </citation>
    <scope>NUCLEOTIDE SEQUENCE [LARGE SCALE GENOMIC DNA]</scope>
    <source>
        <strain evidence="1 2">UAMH 10579</strain>
    </source>
</reference>
<dbReference type="RefSeq" id="XP_018134439.1">
    <property type="nucleotide sequence ID" value="XM_018270582.1"/>
</dbReference>
<name>A0A1B8GY21_9PEZI</name>
<reference evidence="2" key="2">
    <citation type="journal article" date="2018" name="Nat. Commun.">
        <title>Extreme sensitivity to ultraviolet light in the fungal pathogen causing white-nose syndrome of bats.</title>
        <authorList>
            <person name="Palmer J.M."/>
            <person name="Drees K.P."/>
            <person name="Foster J.T."/>
            <person name="Lindner D.L."/>
        </authorList>
    </citation>
    <scope>NUCLEOTIDE SEQUENCE [LARGE SCALE GENOMIC DNA]</scope>
    <source>
        <strain evidence="2">UAMH 10579</strain>
    </source>
</reference>
<evidence type="ECO:0000313" key="2">
    <source>
        <dbReference type="Proteomes" id="UP000091956"/>
    </source>
</evidence>
<keyword evidence="2" id="KW-1185">Reference proteome</keyword>
<sequence length="109" mass="12112">MCHVHVGQTAIGEKRLRAEPVFDGMASSCDVIIGKKVNKNAYFKYQGKPLVHFLGSDVSKAAWQKFKQDLEVEILLIPGFNTVAPSPSFFNTYSSLDGIFSWNSWPSEG</sequence>
<proteinExistence type="predicted"/>
<dbReference type="Proteomes" id="UP000091956">
    <property type="component" value="Unassembled WGS sequence"/>
</dbReference>